<accession>A0A9P4KH60</accession>
<evidence type="ECO:0000256" key="2">
    <source>
        <dbReference type="ARBA" id="ARBA00010992"/>
    </source>
</evidence>
<feature type="transmembrane region" description="Helical" evidence="9">
    <location>
        <begin position="98"/>
        <end position="121"/>
    </location>
</feature>
<feature type="transmembrane region" description="Helical" evidence="9">
    <location>
        <begin position="469"/>
        <end position="490"/>
    </location>
</feature>
<protein>
    <submittedName>
        <fullName evidence="11">General substrate transporter</fullName>
    </submittedName>
</protein>
<evidence type="ECO:0000256" key="9">
    <source>
        <dbReference type="SAM" id="Phobius"/>
    </source>
</evidence>
<reference evidence="12" key="1">
    <citation type="journal article" date="2020" name="Stud. Mycol.">
        <title>101 Dothideomycetes genomes: A test case for predicting lifestyles and emergence of pathogens.</title>
        <authorList>
            <person name="Haridas S."/>
            <person name="Albert R."/>
            <person name="Binder M."/>
            <person name="Bloem J."/>
            <person name="LaButti K."/>
            <person name="Salamov A."/>
            <person name="Andreopoulos B."/>
            <person name="Baker S."/>
            <person name="Barry K."/>
            <person name="Bills G."/>
            <person name="Bluhm B."/>
            <person name="Cannon C."/>
            <person name="Castanera R."/>
            <person name="Culley D."/>
            <person name="Daum C."/>
            <person name="Ezra D."/>
            <person name="Gonzalez J."/>
            <person name="Henrissat B."/>
            <person name="Kuo A."/>
            <person name="Liang C."/>
            <person name="Lipzen A."/>
            <person name="Lutzoni F."/>
            <person name="Magnuson J."/>
            <person name="Mondo S."/>
            <person name="Nolan M."/>
            <person name="Ohm R."/>
            <person name="Pangilinan J."/>
            <person name="Park H.-J."/>
            <person name="Ramirez L."/>
            <person name="Alfaro M."/>
            <person name="Sun H."/>
            <person name="Tritt A."/>
            <person name="Yoshinaga Y."/>
            <person name="Zwiers L.-H."/>
            <person name="Turgeon B."/>
            <person name="Goodwin S."/>
            <person name="Spatafora J."/>
            <person name="Crous P."/>
            <person name="Grigoriev I."/>
        </authorList>
    </citation>
    <scope>NUCLEOTIDE SEQUENCE [LARGE SCALE GENOMIC DNA]</scope>
    <source>
        <strain evidence="12">CBS 304.66</strain>
    </source>
</reference>
<dbReference type="PROSITE" id="PS50850">
    <property type="entry name" value="MFS"/>
    <property type="match status" value="1"/>
</dbReference>
<evidence type="ECO:0000256" key="7">
    <source>
        <dbReference type="RuleBase" id="RU003346"/>
    </source>
</evidence>
<feature type="compositionally biased region" description="Basic and acidic residues" evidence="8">
    <location>
        <begin position="522"/>
        <end position="544"/>
    </location>
</feature>
<keyword evidence="5 9" id="KW-1133">Transmembrane helix</keyword>
<dbReference type="AlphaFoldDB" id="A0A9P4KH60"/>
<feature type="transmembrane region" description="Helical" evidence="9">
    <location>
        <begin position="128"/>
        <end position="147"/>
    </location>
</feature>
<evidence type="ECO:0000256" key="4">
    <source>
        <dbReference type="ARBA" id="ARBA00022692"/>
    </source>
</evidence>
<dbReference type="PANTHER" id="PTHR48022">
    <property type="entry name" value="PLASTIDIC GLUCOSE TRANSPORTER 4"/>
    <property type="match status" value="1"/>
</dbReference>
<dbReference type="InterPro" id="IPR005829">
    <property type="entry name" value="Sugar_transporter_CS"/>
</dbReference>
<keyword evidence="12" id="KW-1185">Reference proteome</keyword>
<gene>
    <name evidence="11" type="ORF">CC78DRAFT_488089</name>
</gene>
<feature type="region of interest" description="Disordered" evidence="8">
    <location>
        <begin position="522"/>
        <end position="552"/>
    </location>
</feature>
<feature type="transmembrane region" description="Helical" evidence="9">
    <location>
        <begin position="370"/>
        <end position="391"/>
    </location>
</feature>
<keyword evidence="4 9" id="KW-0812">Transmembrane</keyword>
<dbReference type="EMBL" id="ML986585">
    <property type="protein sequence ID" value="KAF2268718.1"/>
    <property type="molecule type" value="Genomic_DNA"/>
</dbReference>
<dbReference type="GO" id="GO:0005351">
    <property type="term" value="F:carbohydrate:proton symporter activity"/>
    <property type="evidence" value="ECO:0007669"/>
    <property type="project" value="TreeGrafter"/>
</dbReference>
<dbReference type="InterPro" id="IPR050360">
    <property type="entry name" value="MFS_Sugar_Transporters"/>
</dbReference>
<keyword evidence="3 7" id="KW-0813">Transport</keyword>
<organism evidence="11 12">
    <name type="scientific">Lojkania enalia</name>
    <dbReference type="NCBI Taxonomy" id="147567"/>
    <lineage>
        <taxon>Eukaryota</taxon>
        <taxon>Fungi</taxon>
        <taxon>Dikarya</taxon>
        <taxon>Ascomycota</taxon>
        <taxon>Pezizomycotina</taxon>
        <taxon>Dothideomycetes</taxon>
        <taxon>Pleosporomycetidae</taxon>
        <taxon>Pleosporales</taxon>
        <taxon>Pleosporales incertae sedis</taxon>
        <taxon>Lojkania</taxon>
    </lineage>
</organism>
<dbReference type="PRINTS" id="PR00171">
    <property type="entry name" value="SUGRTRNSPORT"/>
</dbReference>
<dbReference type="OrthoDB" id="6339427at2759"/>
<comment type="similarity">
    <text evidence="2 7">Belongs to the major facilitator superfamily. Sugar transporter (TC 2.A.1.1) family.</text>
</comment>
<evidence type="ECO:0000256" key="8">
    <source>
        <dbReference type="SAM" id="MobiDB-lite"/>
    </source>
</evidence>
<evidence type="ECO:0000256" key="1">
    <source>
        <dbReference type="ARBA" id="ARBA00004141"/>
    </source>
</evidence>
<feature type="transmembrane region" description="Helical" evidence="9">
    <location>
        <begin position="440"/>
        <end position="457"/>
    </location>
</feature>
<evidence type="ECO:0000256" key="6">
    <source>
        <dbReference type="ARBA" id="ARBA00023136"/>
    </source>
</evidence>
<dbReference type="InterPro" id="IPR020846">
    <property type="entry name" value="MFS_dom"/>
</dbReference>
<evidence type="ECO:0000313" key="11">
    <source>
        <dbReference type="EMBL" id="KAF2268718.1"/>
    </source>
</evidence>
<dbReference type="InterPro" id="IPR036259">
    <property type="entry name" value="MFS_trans_sf"/>
</dbReference>
<evidence type="ECO:0000259" key="10">
    <source>
        <dbReference type="PROSITE" id="PS50850"/>
    </source>
</evidence>
<keyword evidence="6 9" id="KW-0472">Membrane</keyword>
<dbReference type="FunFam" id="1.20.1250.20:FF:000134">
    <property type="entry name" value="MFS sugar transporter protein"/>
    <property type="match status" value="1"/>
</dbReference>
<evidence type="ECO:0000256" key="3">
    <source>
        <dbReference type="ARBA" id="ARBA00022448"/>
    </source>
</evidence>
<dbReference type="Proteomes" id="UP000800093">
    <property type="component" value="Unassembled WGS sequence"/>
</dbReference>
<feature type="region of interest" description="Disordered" evidence="8">
    <location>
        <begin position="1"/>
        <end position="45"/>
    </location>
</feature>
<dbReference type="Gene3D" id="1.20.1250.20">
    <property type="entry name" value="MFS general substrate transporter like domains"/>
    <property type="match status" value="1"/>
</dbReference>
<evidence type="ECO:0000256" key="5">
    <source>
        <dbReference type="ARBA" id="ARBA00022989"/>
    </source>
</evidence>
<feature type="transmembrane region" description="Helical" evidence="9">
    <location>
        <begin position="222"/>
        <end position="240"/>
    </location>
</feature>
<dbReference type="InterPro" id="IPR003663">
    <property type="entry name" value="Sugar/inositol_transpt"/>
</dbReference>
<name>A0A9P4KH60_9PLEO</name>
<dbReference type="NCBIfam" id="TIGR00879">
    <property type="entry name" value="SP"/>
    <property type="match status" value="1"/>
</dbReference>
<feature type="domain" description="Major facilitator superfamily (MFS) profile" evidence="10">
    <location>
        <begin position="60"/>
        <end position="494"/>
    </location>
</feature>
<dbReference type="PANTHER" id="PTHR48022:SF26">
    <property type="entry name" value="MAJOR FACILITATOR SUPERFAMILY (MFS) PROFILE DOMAIN-CONTAINING PROTEIN-RELATED"/>
    <property type="match status" value="1"/>
</dbReference>
<dbReference type="Pfam" id="PF00083">
    <property type="entry name" value="Sugar_tr"/>
    <property type="match status" value="1"/>
</dbReference>
<feature type="transmembrane region" description="Helical" evidence="9">
    <location>
        <begin position="338"/>
        <end position="358"/>
    </location>
</feature>
<comment type="subcellular location">
    <subcellularLocation>
        <location evidence="1">Membrane</location>
        <topology evidence="1">Multi-pass membrane protein</topology>
    </subcellularLocation>
</comment>
<comment type="caution">
    <text evidence="11">The sequence shown here is derived from an EMBL/GenBank/DDBJ whole genome shotgun (WGS) entry which is preliminary data.</text>
</comment>
<feature type="transmembrane region" description="Helical" evidence="9">
    <location>
        <begin position="49"/>
        <end position="73"/>
    </location>
</feature>
<feature type="transmembrane region" description="Helical" evidence="9">
    <location>
        <begin position="403"/>
        <end position="428"/>
    </location>
</feature>
<dbReference type="PROSITE" id="PS00216">
    <property type="entry name" value="SUGAR_TRANSPORT_1"/>
    <property type="match status" value="1"/>
</dbReference>
<sequence>MSYAPLHSSAEPEPLNTTHHTRRESRSLDRLTSFTDGHERETRPPNNPYYFSGHALHTAISVAAGTVMCLFGYEQGVFGGIMVGPPFISYFNEPSPSVLGFVTSVYDLGCFGGAIISSFVGEELGRRWMLLVFTVIMTTGIVIQTVAQNMKWLVWGRLIAGIGNGGNTATAPVWHVECSKSEEKGRAVVKEMTVNVGGFVASNFITLVFSGSRSNAQWRFPLGIQLGFSAVILAMVWVLPESPRWLLMRKRDAEARNVLRALAESDSDAQDDFVKIKESVRVEQATKASWKQVFAGGQATRRVSLGVLLQMAQQLTGINVLCYYLPLVLHRSVGLSELTARIISTINAICFMTATYTSITIIERVGRRPLLMISAACMSLAFLGISISVGIGQSNPTSRLVPGIIATVFMFLYFTAFSFGWITVPWLYPAEVNSLSMRSKGAALATASDWLFNYVVVQTTPIGIHHLGWFLYLIYAGLNISFVPFVYYFIVETAGKSLEQIDRWFASNPGWRVDKTNQMVRQLDDGGRRSGDEEDQERMLKEFDLASSDEED</sequence>
<dbReference type="InterPro" id="IPR005828">
    <property type="entry name" value="MFS_sugar_transport-like"/>
</dbReference>
<dbReference type="GO" id="GO:0016020">
    <property type="term" value="C:membrane"/>
    <property type="evidence" value="ECO:0007669"/>
    <property type="project" value="UniProtKB-SubCell"/>
</dbReference>
<proteinExistence type="inferred from homology"/>
<dbReference type="SUPFAM" id="SSF103473">
    <property type="entry name" value="MFS general substrate transporter"/>
    <property type="match status" value="1"/>
</dbReference>
<feature type="transmembrane region" description="Helical" evidence="9">
    <location>
        <begin position="307"/>
        <end position="326"/>
    </location>
</feature>
<evidence type="ECO:0000313" key="12">
    <source>
        <dbReference type="Proteomes" id="UP000800093"/>
    </source>
</evidence>